<dbReference type="Proteomes" id="UP000195569">
    <property type="component" value="Unassembled WGS sequence"/>
</dbReference>
<gene>
    <name evidence="1" type="ORF">BN2476_600044</name>
</gene>
<proteinExistence type="predicted"/>
<sequence length="70" mass="7934">MSSLEESRWQIAKLTQSYMHLFKAWTEFGLTVLPIEARASSMTSTDTLSRQHPSRNACKSLIARGFAAMR</sequence>
<protein>
    <submittedName>
        <fullName evidence="1">Uncharacterized protein</fullName>
    </submittedName>
</protein>
<name>A0A1N7SKD6_9BURK</name>
<evidence type="ECO:0000313" key="2">
    <source>
        <dbReference type="Proteomes" id="UP000195569"/>
    </source>
</evidence>
<organism evidence="1 2">
    <name type="scientific">Paraburkholderia piptadeniae</name>
    <dbReference type="NCBI Taxonomy" id="1701573"/>
    <lineage>
        <taxon>Bacteria</taxon>
        <taxon>Pseudomonadati</taxon>
        <taxon>Pseudomonadota</taxon>
        <taxon>Betaproteobacteria</taxon>
        <taxon>Burkholderiales</taxon>
        <taxon>Burkholderiaceae</taxon>
        <taxon>Paraburkholderia</taxon>
    </lineage>
</organism>
<dbReference type="AlphaFoldDB" id="A0A1N7SKD6"/>
<dbReference type="EMBL" id="CYGY02000060">
    <property type="protein sequence ID" value="SIT47838.1"/>
    <property type="molecule type" value="Genomic_DNA"/>
</dbReference>
<reference evidence="1" key="1">
    <citation type="submission" date="2016-12" db="EMBL/GenBank/DDBJ databases">
        <authorList>
            <person name="Moulin L."/>
        </authorList>
    </citation>
    <scope>NUCLEOTIDE SEQUENCE [LARGE SCALE GENOMIC DNA]</scope>
    <source>
        <strain evidence="1">STM 7183</strain>
    </source>
</reference>
<evidence type="ECO:0000313" key="1">
    <source>
        <dbReference type="EMBL" id="SIT47838.1"/>
    </source>
</evidence>
<keyword evidence="2" id="KW-1185">Reference proteome</keyword>
<accession>A0A1N7SKD6</accession>
<comment type="caution">
    <text evidence="1">The sequence shown here is derived from an EMBL/GenBank/DDBJ whole genome shotgun (WGS) entry which is preliminary data.</text>
</comment>